<dbReference type="GO" id="GO:0046872">
    <property type="term" value="F:metal ion binding"/>
    <property type="evidence" value="ECO:0007669"/>
    <property type="project" value="UniProtKB-KW"/>
</dbReference>
<gene>
    <name evidence="10" type="primary">iscS_1</name>
    <name evidence="10" type="ORF">AVLFYP127_00746</name>
</gene>
<dbReference type="Pfam" id="PF00266">
    <property type="entry name" value="Aminotran_5"/>
    <property type="match status" value="1"/>
</dbReference>
<keyword evidence="7" id="KW-0411">Iron-sulfur</keyword>
<evidence type="ECO:0000256" key="2">
    <source>
        <dbReference type="ARBA" id="ARBA00006490"/>
    </source>
</evidence>
<evidence type="ECO:0000256" key="3">
    <source>
        <dbReference type="ARBA" id="ARBA00022679"/>
    </source>
</evidence>
<dbReference type="RefSeq" id="WP_156329236.1">
    <property type="nucleotide sequence ID" value="NZ_CACRSW010000027.1"/>
</dbReference>
<comment type="similarity">
    <text evidence="2">Belongs to the class-V pyridoxal-phosphate-dependent aminotransferase family. NifS/IscS subfamily.</text>
</comment>
<dbReference type="EC" id="2.8.1.7" evidence="10"/>
<evidence type="ECO:0000256" key="7">
    <source>
        <dbReference type="ARBA" id="ARBA00023014"/>
    </source>
</evidence>
<dbReference type="GO" id="GO:0031071">
    <property type="term" value="F:cysteine desulfurase activity"/>
    <property type="evidence" value="ECO:0007669"/>
    <property type="project" value="UniProtKB-EC"/>
</dbReference>
<comment type="catalytic activity">
    <reaction evidence="8">
        <text>(sulfur carrier)-H + L-cysteine = (sulfur carrier)-SH + L-alanine</text>
        <dbReference type="Rhea" id="RHEA:43892"/>
        <dbReference type="Rhea" id="RHEA-COMP:14737"/>
        <dbReference type="Rhea" id="RHEA-COMP:14739"/>
        <dbReference type="ChEBI" id="CHEBI:29917"/>
        <dbReference type="ChEBI" id="CHEBI:35235"/>
        <dbReference type="ChEBI" id="CHEBI:57972"/>
        <dbReference type="ChEBI" id="CHEBI:64428"/>
        <dbReference type="EC" id="2.8.1.7"/>
    </reaction>
</comment>
<keyword evidence="4" id="KW-0479">Metal-binding</keyword>
<name>A0A6N2TRT7_9FIRM</name>
<evidence type="ECO:0000259" key="9">
    <source>
        <dbReference type="Pfam" id="PF00266"/>
    </source>
</evidence>
<feature type="domain" description="Aminotransferase class V" evidence="9">
    <location>
        <begin position="2"/>
        <end position="345"/>
    </location>
</feature>
<sequence length="361" mass="40946">MIYFDYAATSIKRKDILKDIFENMENFDGNPDSLHTLGRAGKKVLEDSRVEIAKSINANPNHIIFTSSASEANNTILSNFKDDFVITSKIEHDSILNTVNKEKTIFLDVDEYGYFSLDELKDKLTDDVKLVSLMFVNNEIGAIEPVYEIGEFLKDKNVFFHVDCVQAYSHVDINVEKLHCNSLSLSGHKIGGINSFGVLYCNKKINPLIKGGEQEKDRRAGTSFTMGAYSMAKSFPKAVGEREKIKELKSYFVKKLKESNFLYEINGNLENSTDHILNLYFPNVKNELLLTYLDMNEICISVGSACRAGSVEASNVIKNMHDEDRARHSVRFSFGFTNTKEDIDYTFDILKKLRGIDGKER</sequence>
<proteinExistence type="inferred from homology"/>
<dbReference type="AlphaFoldDB" id="A0A6N2TRT7"/>
<dbReference type="EMBL" id="CACRSW010000027">
    <property type="protein sequence ID" value="VYT07679.1"/>
    <property type="molecule type" value="Genomic_DNA"/>
</dbReference>
<dbReference type="PANTHER" id="PTHR11601">
    <property type="entry name" value="CYSTEINE DESULFURYLASE FAMILY MEMBER"/>
    <property type="match status" value="1"/>
</dbReference>
<evidence type="ECO:0000256" key="4">
    <source>
        <dbReference type="ARBA" id="ARBA00022723"/>
    </source>
</evidence>
<dbReference type="InterPro" id="IPR015421">
    <property type="entry name" value="PyrdxlP-dep_Trfase_major"/>
</dbReference>
<dbReference type="InterPro" id="IPR015424">
    <property type="entry name" value="PyrdxlP-dep_Trfase"/>
</dbReference>
<dbReference type="PANTHER" id="PTHR11601:SF34">
    <property type="entry name" value="CYSTEINE DESULFURASE"/>
    <property type="match status" value="1"/>
</dbReference>
<dbReference type="Gene3D" id="3.90.1150.10">
    <property type="entry name" value="Aspartate Aminotransferase, domain 1"/>
    <property type="match status" value="1"/>
</dbReference>
<dbReference type="GO" id="GO:0051536">
    <property type="term" value="F:iron-sulfur cluster binding"/>
    <property type="evidence" value="ECO:0007669"/>
    <property type="project" value="UniProtKB-KW"/>
</dbReference>
<organism evidence="10">
    <name type="scientific">Anaerococcus vaginalis</name>
    <dbReference type="NCBI Taxonomy" id="33037"/>
    <lineage>
        <taxon>Bacteria</taxon>
        <taxon>Bacillati</taxon>
        <taxon>Bacillota</taxon>
        <taxon>Tissierellia</taxon>
        <taxon>Tissierellales</taxon>
        <taxon>Peptoniphilaceae</taxon>
        <taxon>Anaerococcus</taxon>
    </lineage>
</organism>
<keyword evidence="6" id="KW-0408">Iron</keyword>
<reference evidence="10" key="1">
    <citation type="submission" date="2019-11" db="EMBL/GenBank/DDBJ databases">
        <authorList>
            <person name="Feng L."/>
        </authorList>
    </citation>
    <scope>NUCLEOTIDE SEQUENCE</scope>
    <source>
        <strain evidence="10">AvaginalisLFYP127</strain>
    </source>
</reference>
<evidence type="ECO:0000313" key="10">
    <source>
        <dbReference type="EMBL" id="VYT07679.1"/>
    </source>
</evidence>
<evidence type="ECO:0000256" key="5">
    <source>
        <dbReference type="ARBA" id="ARBA00022898"/>
    </source>
</evidence>
<dbReference type="InterPro" id="IPR000192">
    <property type="entry name" value="Aminotrans_V_dom"/>
</dbReference>
<accession>A0A6N2TRT7</accession>
<keyword evidence="5" id="KW-0663">Pyridoxal phosphate</keyword>
<dbReference type="SUPFAM" id="SSF53383">
    <property type="entry name" value="PLP-dependent transferases"/>
    <property type="match status" value="1"/>
</dbReference>
<evidence type="ECO:0000256" key="6">
    <source>
        <dbReference type="ARBA" id="ARBA00023004"/>
    </source>
</evidence>
<comment type="cofactor">
    <cofactor evidence="1">
        <name>pyridoxal 5'-phosphate</name>
        <dbReference type="ChEBI" id="CHEBI:597326"/>
    </cofactor>
</comment>
<dbReference type="Gene3D" id="3.40.640.10">
    <property type="entry name" value="Type I PLP-dependent aspartate aminotransferase-like (Major domain)"/>
    <property type="match status" value="1"/>
</dbReference>
<evidence type="ECO:0000256" key="8">
    <source>
        <dbReference type="ARBA" id="ARBA00050776"/>
    </source>
</evidence>
<dbReference type="PIRSF" id="PIRSF005572">
    <property type="entry name" value="NifS"/>
    <property type="match status" value="1"/>
</dbReference>
<dbReference type="InterPro" id="IPR016454">
    <property type="entry name" value="Cysteine_dSase"/>
</dbReference>
<evidence type="ECO:0000256" key="1">
    <source>
        <dbReference type="ARBA" id="ARBA00001933"/>
    </source>
</evidence>
<dbReference type="InterPro" id="IPR015422">
    <property type="entry name" value="PyrdxlP-dep_Trfase_small"/>
</dbReference>
<keyword evidence="3 10" id="KW-0808">Transferase</keyword>
<protein>
    <submittedName>
        <fullName evidence="10">Cysteine desulfurase</fullName>
        <ecNumber evidence="10">2.8.1.7</ecNumber>
    </submittedName>
</protein>